<dbReference type="Pfam" id="PF00440">
    <property type="entry name" value="TetR_N"/>
    <property type="match status" value="1"/>
</dbReference>
<evidence type="ECO:0000256" key="2">
    <source>
        <dbReference type="PROSITE-ProRule" id="PRU00335"/>
    </source>
</evidence>
<evidence type="ECO:0000259" key="3">
    <source>
        <dbReference type="PROSITE" id="PS50977"/>
    </source>
</evidence>
<dbReference type="Pfam" id="PF14246">
    <property type="entry name" value="TetR_C_7"/>
    <property type="match status" value="1"/>
</dbReference>
<evidence type="ECO:0000256" key="1">
    <source>
        <dbReference type="ARBA" id="ARBA00023125"/>
    </source>
</evidence>
<dbReference type="GO" id="GO:0003700">
    <property type="term" value="F:DNA-binding transcription factor activity"/>
    <property type="evidence" value="ECO:0007669"/>
    <property type="project" value="TreeGrafter"/>
</dbReference>
<evidence type="ECO:0000313" key="5">
    <source>
        <dbReference type="Proteomes" id="UP000444174"/>
    </source>
</evidence>
<accession>A0A843YF88</accession>
<dbReference type="RefSeq" id="WP_153214675.1">
    <property type="nucleotide sequence ID" value="NZ_WIBF01000002.1"/>
</dbReference>
<dbReference type="InterPro" id="IPR050109">
    <property type="entry name" value="HTH-type_TetR-like_transc_reg"/>
</dbReference>
<dbReference type="InterPro" id="IPR036271">
    <property type="entry name" value="Tet_transcr_reg_TetR-rel_C_sf"/>
</dbReference>
<dbReference type="Proteomes" id="UP000444174">
    <property type="component" value="Unassembled WGS sequence"/>
</dbReference>
<keyword evidence="5" id="KW-1185">Reference proteome</keyword>
<dbReference type="InterPro" id="IPR039536">
    <property type="entry name" value="TetR_C_Proteobacteria"/>
</dbReference>
<sequence length="240" mass="26771">MTTVTIEDHRTVSKTESWQQRVAREKKDAILDAATQAFLDTGYNRTTLEHIARAAEVSTGTLFKHFPTKAKLFGGIIERAWTETVEDMAQPGSGSVSEELRRIGLDYANRLSQVETVALFRVIIAEAPRFPELGQALYERGKAPYLERLEQFLTDASSKGSLEPRDSWSTATREFLGMVNDQVFWPRLLIVDFVPEADVVEAVVDSAVATFLTRYSIAVDGLAETEAMQRKGNGAKRAVR</sequence>
<dbReference type="PRINTS" id="PR00455">
    <property type="entry name" value="HTHTETR"/>
</dbReference>
<keyword evidence="1 2" id="KW-0238">DNA-binding</keyword>
<dbReference type="SUPFAM" id="SSF46689">
    <property type="entry name" value="Homeodomain-like"/>
    <property type="match status" value="1"/>
</dbReference>
<dbReference type="SUPFAM" id="SSF48498">
    <property type="entry name" value="Tetracyclin repressor-like, C-terminal domain"/>
    <property type="match status" value="1"/>
</dbReference>
<dbReference type="InterPro" id="IPR023772">
    <property type="entry name" value="DNA-bd_HTH_TetR-type_CS"/>
</dbReference>
<dbReference type="Gene3D" id="1.10.357.10">
    <property type="entry name" value="Tetracycline Repressor, domain 2"/>
    <property type="match status" value="1"/>
</dbReference>
<dbReference type="InterPro" id="IPR001647">
    <property type="entry name" value="HTH_TetR"/>
</dbReference>
<dbReference type="PANTHER" id="PTHR30055">
    <property type="entry name" value="HTH-TYPE TRANSCRIPTIONAL REGULATOR RUTR"/>
    <property type="match status" value="1"/>
</dbReference>
<feature type="domain" description="HTH tetR-type" evidence="3">
    <location>
        <begin position="24"/>
        <end position="84"/>
    </location>
</feature>
<proteinExistence type="predicted"/>
<dbReference type="PROSITE" id="PS01081">
    <property type="entry name" value="HTH_TETR_1"/>
    <property type="match status" value="1"/>
</dbReference>
<reference evidence="4 5" key="1">
    <citation type="submission" date="2019-10" db="EMBL/GenBank/DDBJ databases">
        <title>Epibacterium sp. nov., isolated from seawater.</title>
        <authorList>
            <person name="Zhang X."/>
            <person name="Li N."/>
        </authorList>
    </citation>
    <scope>NUCLEOTIDE SEQUENCE [LARGE SCALE GENOMIC DNA]</scope>
    <source>
        <strain evidence="4 5">SM1979</strain>
    </source>
</reference>
<dbReference type="InterPro" id="IPR009057">
    <property type="entry name" value="Homeodomain-like_sf"/>
</dbReference>
<dbReference type="Gene3D" id="1.10.10.60">
    <property type="entry name" value="Homeodomain-like"/>
    <property type="match status" value="1"/>
</dbReference>
<comment type="caution">
    <text evidence="4">The sequence shown here is derived from an EMBL/GenBank/DDBJ whole genome shotgun (WGS) entry which is preliminary data.</text>
</comment>
<gene>
    <name evidence="4" type="ORF">GFB49_04785</name>
</gene>
<dbReference type="AlphaFoldDB" id="A0A843YF88"/>
<evidence type="ECO:0000313" key="4">
    <source>
        <dbReference type="EMBL" id="MQQ07759.1"/>
    </source>
</evidence>
<organism evidence="4 5">
    <name type="scientific">Tritonibacter litoralis</name>
    <dbReference type="NCBI Taxonomy" id="2662264"/>
    <lineage>
        <taxon>Bacteria</taxon>
        <taxon>Pseudomonadati</taxon>
        <taxon>Pseudomonadota</taxon>
        <taxon>Alphaproteobacteria</taxon>
        <taxon>Rhodobacterales</taxon>
        <taxon>Paracoccaceae</taxon>
        <taxon>Tritonibacter</taxon>
    </lineage>
</organism>
<dbReference type="PANTHER" id="PTHR30055:SF119">
    <property type="entry name" value="NALC"/>
    <property type="match status" value="1"/>
</dbReference>
<dbReference type="GO" id="GO:0000976">
    <property type="term" value="F:transcription cis-regulatory region binding"/>
    <property type="evidence" value="ECO:0007669"/>
    <property type="project" value="TreeGrafter"/>
</dbReference>
<protein>
    <submittedName>
        <fullName evidence="4">TetR family transcriptional regulator</fullName>
    </submittedName>
</protein>
<dbReference type="PROSITE" id="PS50977">
    <property type="entry name" value="HTH_TETR_2"/>
    <property type="match status" value="1"/>
</dbReference>
<dbReference type="EMBL" id="WIBF01000002">
    <property type="protein sequence ID" value="MQQ07759.1"/>
    <property type="molecule type" value="Genomic_DNA"/>
</dbReference>
<feature type="DNA-binding region" description="H-T-H motif" evidence="2">
    <location>
        <begin position="47"/>
        <end position="66"/>
    </location>
</feature>
<name>A0A843YF88_9RHOB</name>